<evidence type="ECO:0000313" key="3">
    <source>
        <dbReference type="Proteomes" id="UP001165083"/>
    </source>
</evidence>
<dbReference type="Gene3D" id="1.10.510.10">
    <property type="entry name" value="Transferase(Phosphotransferase) domain 1"/>
    <property type="match status" value="1"/>
</dbReference>
<dbReference type="Proteomes" id="UP001165083">
    <property type="component" value="Unassembled WGS sequence"/>
</dbReference>
<comment type="caution">
    <text evidence="2">The sequence shown here is derived from an EMBL/GenBank/DDBJ whole genome shotgun (WGS) entry which is preliminary data.</text>
</comment>
<evidence type="ECO:0000313" key="2">
    <source>
        <dbReference type="EMBL" id="GMF26785.1"/>
    </source>
</evidence>
<name>A0A9W6U7N3_9STRA</name>
<gene>
    <name evidence="2" type="ORF">Plil01_001115900</name>
</gene>
<dbReference type="InterPro" id="IPR001245">
    <property type="entry name" value="Ser-Thr/Tyr_kinase_cat_dom"/>
</dbReference>
<dbReference type="InterPro" id="IPR000719">
    <property type="entry name" value="Prot_kinase_dom"/>
</dbReference>
<dbReference type="SUPFAM" id="SSF56112">
    <property type="entry name" value="Protein kinase-like (PK-like)"/>
    <property type="match status" value="1"/>
</dbReference>
<dbReference type="PANTHER" id="PTHR44329">
    <property type="entry name" value="SERINE/THREONINE-PROTEIN KINASE TNNI3K-RELATED"/>
    <property type="match status" value="1"/>
</dbReference>
<dbReference type="InterPro" id="IPR011009">
    <property type="entry name" value="Kinase-like_dom_sf"/>
</dbReference>
<dbReference type="PROSITE" id="PS50011">
    <property type="entry name" value="PROTEIN_KINASE_DOM"/>
    <property type="match status" value="1"/>
</dbReference>
<dbReference type="GO" id="GO:0005524">
    <property type="term" value="F:ATP binding"/>
    <property type="evidence" value="ECO:0007669"/>
    <property type="project" value="InterPro"/>
</dbReference>
<keyword evidence="3" id="KW-1185">Reference proteome</keyword>
<dbReference type="OrthoDB" id="1668230at2759"/>
<reference evidence="2" key="1">
    <citation type="submission" date="2023-04" db="EMBL/GenBank/DDBJ databases">
        <title>Phytophthora lilii NBRC 32176.</title>
        <authorList>
            <person name="Ichikawa N."/>
            <person name="Sato H."/>
            <person name="Tonouchi N."/>
        </authorList>
    </citation>
    <scope>NUCLEOTIDE SEQUENCE</scope>
    <source>
        <strain evidence="2">NBRC 32176</strain>
    </source>
</reference>
<dbReference type="GO" id="GO:0004674">
    <property type="term" value="F:protein serine/threonine kinase activity"/>
    <property type="evidence" value="ECO:0007669"/>
    <property type="project" value="TreeGrafter"/>
</dbReference>
<protein>
    <submittedName>
        <fullName evidence="2">Unnamed protein product</fullName>
    </submittedName>
</protein>
<sequence length="283" mass="31391">MSSLDSTIPVAGVIRAPPMVCALIRPEEIKVPCPETEKLSWFIKRTAIARNPSLLASGGFGKVYCAKWRHIDVIMKEIPVSSDQDMERFSLEVELWRRLTHPNVVPFYGANHLEKPCFIVSKFAKKGTLSKFLQGENTKNKVWGKIFEAAEGLNYLHEQGVVHGGLKGSNIVVDSDGTAMLTDFGLSFLASGPTIVEQNPCTLGAMQWRAPEYAAKIATSPSFESDVYSLGMTIIEVIIGEDKFWSACLTDDAVRDQLQRAIADNSPVEKKNRSDETWLLEAR</sequence>
<dbReference type="Pfam" id="PF07714">
    <property type="entry name" value="PK_Tyr_Ser-Thr"/>
    <property type="match status" value="1"/>
</dbReference>
<dbReference type="EMBL" id="BSXW01000628">
    <property type="protein sequence ID" value="GMF26785.1"/>
    <property type="molecule type" value="Genomic_DNA"/>
</dbReference>
<organism evidence="2 3">
    <name type="scientific">Phytophthora lilii</name>
    <dbReference type="NCBI Taxonomy" id="2077276"/>
    <lineage>
        <taxon>Eukaryota</taxon>
        <taxon>Sar</taxon>
        <taxon>Stramenopiles</taxon>
        <taxon>Oomycota</taxon>
        <taxon>Peronosporomycetes</taxon>
        <taxon>Peronosporales</taxon>
        <taxon>Peronosporaceae</taxon>
        <taxon>Phytophthora</taxon>
    </lineage>
</organism>
<feature type="domain" description="Protein kinase" evidence="1">
    <location>
        <begin position="49"/>
        <end position="283"/>
    </location>
</feature>
<evidence type="ECO:0000259" key="1">
    <source>
        <dbReference type="PROSITE" id="PS50011"/>
    </source>
</evidence>
<proteinExistence type="predicted"/>
<dbReference type="AlphaFoldDB" id="A0A9W6U7N3"/>
<accession>A0A9W6U7N3</accession>
<dbReference type="PANTHER" id="PTHR44329:SF214">
    <property type="entry name" value="PROTEIN KINASE DOMAIN-CONTAINING PROTEIN"/>
    <property type="match status" value="1"/>
</dbReference>
<dbReference type="InterPro" id="IPR051681">
    <property type="entry name" value="Ser/Thr_Kinases-Pseudokinases"/>
</dbReference>